<feature type="binding site" evidence="5">
    <location>
        <position position="131"/>
    </location>
    <ligand>
        <name>5-phospho-alpha-D-ribose 1-diphosphate</name>
        <dbReference type="ChEBI" id="CHEBI:58017"/>
    </ligand>
</feature>
<dbReference type="Pfam" id="PF00591">
    <property type="entry name" value="Glycos_transf_3"/>
    <property type="match status" value="1"/>
</dbReference>
<evidence type="ECO:0000259" key="6">
    <source>
        <dbReference type="Pfam" id="PF00591"/>
    </source>
</evidence>
<keyword evidence="9" id="KW-1185">Reference proteome</keyword>
<dbReference type="InterPro" id="IPR035902">
    <property type="entry name" value="Nuc_phospho_transferase"/>
</dbReference>
<dbReference type="Gene3D" id="3.40.1030.10">
    <property type="entry name" value="Nucleoside phosphorylase/phosphoribosyltransferase catalytic domain"/>
    <property type="match status" value="1"/>
</dbReference>
<dbReference type="SUPFAM" id="SSF52418">
    <property type="entry name" value="Nucleoside phosphorylase/phosphoribosyltransferase catalytic domain"/>
    <property type="match status" value="1"/>
</dbReference>
<evidence type="ECO:0000313" key="8">
    <source>
        <dbReference type="EMBL" id="GIJ24022.1"/>
    </source>
</evidence>
<dbReference type="EC" id="2.4.2.18" evidence="5"/>
<comment type="similarity">
    <text evidence="5">Belongs to the anthranilate phosphoribosyltransferase family.</text>
</comment>
<feature type="binding site" evidence="5">
    <location>
        <position position="91"/>
    </location>
    <ligand>
        <name>anthranilate</name>
        <dbReference type="ChEBI" id="CHEBI:16567"/>
        <label>1</label>
    </ligand>
</feature>
<feature type="binding site" evidence="5">
    <location>
        <position position="176"/>
    </location>
    <ligand>
        <name>anthranilate</name>
        <dbReference type="ChEBI" id="CHEBI:16567"/>
        <label>2</label>
    </ligand>
</feature>
<comment type="caution">
    <text evidence="8">The sequence shown here is derived from an EMBL/GenBank/DDBJ whole genome shotgun (WGS) entry which is preliminary data.</text>
</comment>
<keyword evidence="1 5" id="KW-0328">Glycosyltransferase</keyword>
<evidence type="ECO:0000259" key="7">
    <source>
        <dbReference type="Pfam" id="PF02885"/>
    </source>
</evidence>
<comment type="caution">
    <text evidence="5">Lacks conserved residue(s) required for the propagation of feature annotation.</text>
</comment>
<feature type="binding site" evidence="5">
    <location>
        <begin position="119"/>
        <end position="127"/>
    </location>
    <ligand>
        <name>5-phospho-alpha-D-ribose 1-diphosphate</name>
        <dbReference type="ChEBI" id="CHEBI:58017"/>
    </ligand>
</feature>
<organism evidence="8 9">
    <name type="scientific">Micromonospora lutea</name>
    <dbReference type="NCBI Taxonomy" id="419825"/>
    <lineage>
        <taxon>Bacteria</taxon>
        <taxon>Bacillati</taxon>
        <taxon>Actinomycetota</taxon>
        <taxon>Actinomycetes</taxon>
        <taxon>Micromonosporales</taxon>
        <taxon>Micromonosporaceae</taxon>
        <taxon>Micromonospora</taxon>
    </lineage>
</organism>
<feature type="binding site" evidence="5">
    <location>
        <position position="235"/>
    </location>
    <ligand>
        <name>Mg(2+)</name>
        <dbReference type="ChEBI" id="CHEBI:18420"/>
        <label>2</label>
    </ligand>
</feature>
<comment type="function">
    <text evidence="5">Catalyzes the transfer of the phosphoribosyl group of 5-phosphorylribose-1-pyrophosphate (PRPP) to anthranilate to yield N-(5'-phosphoribosyl)-anthranilate (PRA).</text>
</comment>
<keyword evidence="2 5" id="KW-0808">Transferase</keyword>
<dbReference type="InterPro" id="IPR017459">
    <property type="entry name" value="Glycosyl_Trfase_fam3_N_dom"/>
</dbReference>
<feature type="domain" description="Glycosyl transferase family 3 N-terminal" evidence="7">
    <location>
        <begin position="17"/>
        <end position="77"/>
    </location>
</feature>
<dbReference type="Gene3D" id="1.20.970.10">
    <property type="entry name" value="Transferase, Pyrimidine Nucleoside Phosphorylase, Chain C"/>
    <property type="match status" value="1"/>
</dbReference>
<comment type="pathway">
    <text evidence="5">Amino-acid biosynthesis; L-tryptophan biosynthesis; L-tryptophan from chorismate: step 2/5.</text>
</comment>
<dbReference type="SUPFAM" id="SSF47648">
    <property type="entry name" value="Nucleoside phosphorylase/phosphoribosyltransferase N-terminal domain"/>
    <property type="match status" value="1"/>
</dbReference>
<comment type="catalytic activity">
    <reaction evidence="5">
        <text>N-(5-phospho-beta-D-ribosyl)anthranilate + diphosphate = 5-phospho-alpha-D-ribose 1-diphosphate + anthranilate</text>
        <dbReference type="Rhea" id="RHEA:11768"/>
        <dbReference type="ChEBI" id="CHEBI:16567"/>
        <dbReference type="ChEBI" id="CHEBI:18277"/>
        <dbReference type="ChEBI" id="CHEBI:33019"/>
        <dbReference type="ChEBI" id="CHEBI:58017"/>
        <dbReference type="EC" id="2.4.2.18"/>
    </reaction>
</comment>
<evidence type="ECO:0000256" key="1">
    <source>
        <dbReference type="ARBA" id="ARBA00022676"/>
    </source>
</evidence>
<dbReference type="InterPro" id="IPR036320">
    <property type="entry name" value="Glycosyl_Trfase_fam3_N_dom_sf"/>
</dbReference>
<comment type="subunit">
    <text evidence="5">Homodimer.</text>
</comment>
<protein>
    <recommendedName>
        <fullName evidence="5">Anthranilate phosphoribosyltransferase</fullName>
        <ecNumber evidence="5">2.4.2.18</ecNumber>
    </recommendedName>
</protein>
<evidence type="ECO:0000313" key="9">
    <source>
        <dbReference type="Proteomes" id="UP000643165"/>
    </source>
</evidence>
<feature type="binding site" evidence="5">
    <location>
        <position position="103"/>
    </location>
    <ligand>
        <name>Mg(2+)</name>
        <dbReference type="ChEBI" id="CHEBI:18420"/>
        <label>1</label>
    </ligand>
</feature>
<keyword evidence="5" id="KW-0479">Metal-binding</keyword>
<proteinExistence type="inferred from homology"/>
<feature type="binding site" evidence="5">
    <location>
        <begin position="101"/>
        <end position="104"/>
    </location>
    <ligand>
        <name>5-phospho-alpha-D-ribose 1-diphosphate</name>
        <dbReference type="ChEBI" id="CHEBI:58017"/>
    </ligand>
</feature>
<dbReference type="NCBIfam" id="TIGR01245">
    <property type="entry name" value="trpD"/>
    <property type="match status" value="1"/>
</dbReference>
<accession>A0ABQ4J1H1</accession>
<sequence length="356" mass="36275">MPATRTLQQLDVSFLRSAIRSAVAGTDLDAATATQALTAVLGGAADTDTAALLTALAAKGPSATEVAATARVVLAAAPAVTWTGPAVDIVGTGGDGSNSVNISTVAALIATAAGATVAKAGNRAATSRCGSADLLAALGVPVDPAPEVVDSLRRHRFAFLFTPAVHPAMRALAPLRRQLGFRTIFNLSGPLTNPVPLTARLIGAADAREQEILAEAAVELSGTPTWVVRSASGLDELSTAEPSRVIAVAKGRTETFHIDPRDLPVAPAGLDDLRGGDARHNAQIVRAVLAGTAPRPVTDTCLLNAAAALRLADLADDLDDGLELGREAISSGRAATLLADLRREPPAVTVSDRDSR</sequence>
<reference evidence="8 9" key="1">
    <citation type="submission" date="2021-01" db="EMBL/GenBank/DDBJ databases">
        <title>Whole genome shotgun sequence of Verrucosispora lutea NBRC 106530.</title>
        <authorList>
            <person name="Komaki H."/>
            <person name="Tamura T."/>
        </authorList>
    </citation>
    <scope>NUCLEOTIDE SEQUENCE [LARGE SCALE GENOMIC DNA]</scope>
    <source>
        <strain evidence="8 9">NBRC 106530</strain>
    </source>
</reference>
<comment type="cofactor">
    <cofactor evidence="5">
        <name>Mg(2+)</name>
        <dbReference type="ChEBI" id="CHEBI:18420"/>
    </cofactor>
    <text evidence="5">Binds 2 magnesium ions per monomer.</text>
</comment>
<gene>
    <name evidence="5 8" type="primary">trpD</name>
    <name evidence="8" type="ORF">Vlu01_46460</name>
</gene>
<dbReference type="InterPro" id="IPR000312">
    <property type="entry name" value="Glycosyl_Trfase_fam3"/>
</dbReference>
<name>A0ABQ4J1H1_9ACTN</name>
<evidence type="ECO:0000256" key="4">
    <source>
        <dbReference type="ARBA" id="ARBA00023141"/>
    </source>
</evidence>
<keyword evidence="5" id="KW-0028">Amino-acid biosynthesis</keyword>
<dbReference type="PANTHER" id="PTHR43285:SF2">
    <property type="entry name" value="ANTHRANILATE PHOSPHORIBOSYLTRANSFERASE"/>
    <property type="match status" value="1"/>
</dbReference>
<keyword evidence="4 5" id="KW-0057">Aromatic amino acid biosynthesis</keyword>
<evidence type="ECO:0000256" key="5">
    <source>
        <dbReference type="HAMAP-Rule" id="MF_00211"/>
    </source>
</evidence>
<dbReference type="RefSeq" id="WP_204003195.1">
    <property type="nucleotide sequence ID" value="NZ_BOPB01000029.1"/>
</dbReference>
<dbReference type="InterPro" id="IPR005940">
    <property type="entry name" value="Anthranilate_Pribosyl_Tfrase"/>
</dbReference>
<feature type="domain" description="Glycosyl transferase family 3" evidence="6">
    <location>
        <begin position="85"/>
        <end position="334"/>
    </location>
</feature>
<keyword evidence="5" id="KW-0460">Magnesium</keyword>
<dbReference type="PANTHER" id="PTHR43285">
    <property type="entry name" value="ANTHRANILATE PHOSPHORIBOSYLTRANSFERASE"/>
    <property type="match status" value="1"/>
</dbReference>
<feature type="binding site" evidence="5">
    <location>
        <position position="99"/>
    </location>
    <ligand>
        <name>5-phospho-alpha-D-ribose 1-diphosphate</name>
        <dbReference type="ChEBI" id="CHEBI:58017"/>
    </ligand>
</feature>
<feature type="binding site" evidence="5">
    <location>
        <position position="91"/>
    </location>
    <ligand>
        <name>5-phospho-alpha-D-ribose 1-diphosphate</name>
        <dbReference type="ChEBI" id="CHEBI:58017"/>
    </ligand>
</feature>
<feature type="binding site" evidence="5">
    <location>
        <position position="236"/>
    </location>
    <ligand>
        <name>Mg(2+)</name>
        <dbReference type="ChEBI" id="CHEBI:18420"/>
        <label>1</label>
    </ligand>
</feature>
<feature type="binding site" evidence="5">
    <location>
        <position position="236"/>
    </location>
    <ligand>
        <name>Mg(2+)</name>
        <dbReference type="ChEBI" id="CHEBI:18420"/>
        <label>2</label>
    </ligand>
</feature>
<dbReference type="Proteomes" id="UP000643165">
    <property type="component" value="Unassembled WGS sequence"/>
</dbReference>
<keyword evidence="3 5" id="KW-0822">Tryptophan biosynthesis</keyword>
<dbReference type="Pfam" id="PF02885">
    <property type="entry name" value="Glycos_trans_3N"/>
    <property type="match status" value="1"/>
</dbReference>
<evidence type="ECO:0000256" key="2">
    <source>
        <dbReference type="ARBA" id="ARBA00022679"/>
    </source>
</evidence>
<feature type="binding site" evidence="5">
    <location>
        <position position="122"/>
    </location>
    <ligand>
        <name>anthranilate</name>
        <dbReference type="ChEBI" id="CHEBI:16567"/>
        <label>1</label>
    </ligand>
</feature>
<dbReference type="HAMAP" id="MF_00211">
    <property type="entry name" value="TrpD"/>
    <property type="match status" value="1"/>
</dbReference>
<evidence type="ECO:0000256" key="3">
    <source>
        <dbReference type="ARBA" id="ARBA00022822"/>
    </source>
</evidence>
<feature type="binding site" evidence="5">
    <location>
        <begin position="94"/>
        <end position="95"/>
    </location>
    <ligand>
        <name>5-phospho-alpha-D-ribose 1-diphosphate</name>
        <dbReference type="ChEBI" id="CHEBI:58017"/>
    </ligand>
</feature>
<dbReference type="EMBL" id="BOPB01000029">
    <property type="protein sequence ID" value="GIJ24022.1"/>
    <property type="molecule type" value="Genomic_DNA"/>
</dbReference>
<dbReference type="GO" id="GO:0016757">
    <property type="term" value="F:glycosyltransferase activity"/>
    <property type="evidence" value="ECO:0007669"/>
    <property type="project" value="UniProtKB-KW"/>
</dbReference>